<name>A0A1V4K7L0_PATFA</name>
<protein>
    <submittedName>
        <fullName evidence="1">Uncharacterized protein</fullName>
    </submittedName>
</protein>
<dbReference type="EMBL" id="LSYS01004200">
    <property type="protein sequence ID" value="OPJ80429.1"/>
    <property type="molecule type" value="Genomic_DNA"/>
</dbReference>
<keyword evidence="2" id="KW-1185">Reference proteome</keyword>
<comment type="caution">
    <text evidence="1">The sequence shown here is derived from an EMBL/GenBank/DDBJ whole genome shotgun (WGS) entry which is preliminary data.</text>
</comment>
<gene>
    <name evidence="1" type="ORF">AV530_010747</name>
</gene>
<proteinExistence type="predicted"/>
<accession>A0A1V4K7L0</accession>
<dbReference type="Proteomes" id="UP000190648">
    <property type="component" value="Unassembled WGS sequence"/>
</dbReference>
<dbReference type="AlphaFoldDB" id="A0A1V4K7L0"/>
<sequence>MTAKEALVLWPGVGQAVFSIANICYNSCSFISKQWVVSIYPSYVLAGPKQSPAAFTAGNPGLENLDLLNSSAQHCHRSGQASFCSMQIRDASNKVTGNTKAVIKEQKESLPSPTSLQQKPQNCATNPCNALTAKTSGSGCEEGGKKETVVPQTALAQDACTGISPFSCYFQWYIKIQAQPFRSG</sequence>
<organism evidence="1 2">
    <name type="scientific">Patagioenas fasciata monilis</name>
    <dbReference type="NCBI Taxonomy" id="372326"/>
    <lineage>
        <taxon>Eukaryota</taxon>
        <taxon>Metazoa</taxon>
        <taxon>Chordata</taxon>
        <taxon>Craniata</taxon>
        <taxon>Vertebrata</taxon>
        <taxon>Euteleostomi</taxon>
        <taxon>Archelosauria</taxon>
        <taxon>Archosauria</taxon>
        <taxon>Dinosauria</taxon>
        <taxon>Saurischia</taxon>
        <taxon>Theropoda</taxon>
        <taxon>Coelurosauria</taxon>
        <taxon>Aves</taxon>
        <taxon>Neognathae</taxon>
        <taxon>Neoaves</taxon>
        <taxon>Columbimorphae</taxon>
        <taxon>Columbiformes</taxon>
        <taxon>Columbidae</taxon>
        <taxon>Patagioenas</taxon>
    </lineage>
</organism>
<reference evidence="1 2" key="1">
    <citation type="submission" date="2016-02" db="EMBL/GenBank/DDBJ databases">
        <title>Band-tailed pigeon sequencing and assembly.</title>
        <authorList>
            <person name="Soares A.E."/>
            <person name="Novak B.J."/>
            <person name="Rice E.S."/>
            <person name="O'Connell B."/>
            <person name="Chang D."/>
            <person name="Weber S."/>
            <person name="Shapiro B."/>
        </authorList>
    </citation>
    <scope>NUCLEOTIDE SEQUENCE [LARGE SCALE GENOMIC DNA]</scope>
    <source>
        <strain evidence="1">BTP2013</strain>
        <tissue evidence="1">Blood</tissue>
    </source>
</reference>
<evidence type="ECO:0000313" key="2">
    <source>
        <dbReference type="Proteomes" id="UP000190648"/>
    </source>
</evidence>
<evidence type="ECO:0000313" key="1">
    <source>
        <dbReference type="EMBL" id="OPJ80429.1"/>
    </source>
</evidence>